<dbReference type="InterPro" id="IPR016024">
    <property type="entry name" value="ARM-type_fold"/>
</dbReference>
<dbReference type="Pfam" id="PF00514">
    <property type="entry name" value="Arm"/>
    <property type="match status" value="3"/>
</dbReference>
<evidence type="ECO:0000256" key="3">
    <source>
        <dbReference type="ARBA" id="ARBA00022927"/>
    </source>
</evidence>
<organism evidence="5 6">
    <name type="scientific">Heterostelium pallidum (strain ATCC 26659 / Pp 5 / PN500)</name>
    <name type="common">Cellular slime mold</name>
    <name type="synonym">Polysphondylium pallidum</name>
    <dbReference type="NCBI Taxonomy" id="670386"/>
    <lineage>
        <taxon>Eukaryota</taxon>
        <taxon>Amoebozoa</taxon>
        <taxon>Evosea</taxon>
        <taxon>Eumycetozoa</taxon>
        <taxon>Dictyostelia</taxon>
        <taxon>Acytosteliales</taxon>
        <taxon>Acytosteliaceae</taxon>
        <taxon>Heterostelium</taxon>
    </lineage>
</organism>
<dbReference type="EMBL" id="ADBJ01000010">
    <property type="protein sequence ID" value="EFA84197.1"/>
    <property type="molecule type" value="Genomic_DNA"/>
</dbReference>
<dbReference type="SUPFAM" id="SSF48371">
    <property type="entry name" value="ARM repeat"/>
    <property type="match status" value="2"/>
</dbReference>
<dbReference type="RefSeq" id="XP_020436313.1">
    <property type="nucleotide sequence ID" value="XM_020574241.1"/>
</dbReference>
<keyword evidence="2" id="KW-0813">Transport</keyword>
<dbReference type="AlphaFoldDB" id="D3B4E9"/>
<comment type="similarity">
    <text evidence="1">Belongs to the importin alpha family.</text>
</comment>
<reference evidence="5 6" key="1">
    <citation type="journal article" date="2011" name="Genome Res.">
        <title>Phylogeny-wide analysis of social amoeba genomes highlights ancient origins for complex intercellular communication.</title>
        <authorList>
            <person name="Heidel A.J."/>
            <person name="Lawal H.M."/>
            <person name="Felder M."/>
            <person name="Schilde C."/>
            <person name="Helps N.R."/>
            <person name="Tunggal B."/>
            <person name="Rivero F."/>
            <person name="John U."/>
            <person name="Schleicher M."/>
            <person name="Eichinger L."/>
            <person name="Platzer M."/>
            <person name="Noegel A.A."/>
            <person name="Schaap P."/>
            <person name="Gloeckner G."/>
        </authorList>
    </citation>
    <scope>NUCLEOTIDE SEQUENCE [LARGE SCALE GENOMIC DNA]</scope>
    <source>
        <strain evidence="6">ATCC 26659 / Pp 5 / PN500</strain>
    </source>
</reference>
<name>D3B4E9_HETP5</name>
<dbReference type="STRING" id="670386.D3B4E9"/>
<evidence type="ECO:0000313" key="5">
    <source>
        <dbReference type="EMBL" id="EFA84197.1"/>
    </source>
</evidence>
<feature type="repeat" description="ARM" evidence="4">
    <location>
        <begin position="796"/>
        <end position="829"/>
    </location>
</feature>
<keyword evidence="6" id="KW-1185">Reference proteome</keyword>
<evidence type="ECO:0000313" key="6">
    <source>
        <dbReference type="Proteomes" id="UP000001396"/>
    </source>
</evidence>
<dbReference type="Gene3D" id="1.25.10.10">
    <property type="entry name" value="Leucine-rich Repeat Variant"/>
    <property type="match status" value="2"/>
</dbReference>
<proteinExistence type="inferred from homology"/>
<evidence type="ECO:0000256" key="4">
    <source>
        <dbReference type="PROSITE-ProRule" id="PRU00259"/>
    </source>
</evidence>
<dbReference type="PROSITE" id="PS50176">
    <property type="entry name" value="ARM_REPEAT"/>
    <property type="match status" value="1"/>
</dbReference>
<accession>D3B4E9</accession>
<keyword evidence="3" id="KW-0653">Protein transport</keyword>
<dbReference type="GeneID" id="31358795"/>
<dbReference type="InParanoid" id="D3B4E9"/>
<dbReference type="PANTHER" id="PTHR23316">
    <property type="entry name" value="IMPORTIN ALPHA"/>
    <property type="match status" value="1"/>
</dbReference>
<dbReference type="Proteomes" id="UP000001396">
    <property type="component" value="Unassembled WGS sequence"/>
</dbReference>
<dbReference type="InterPro" id="IPR000225">
    <property type="entry name" value="Armadillo"/>
</dbReference>
<evidence type="ECO:0000256" key="1">
    <source>
        <dbReference type="ARBA" id="ARBA00010394"/>
    </source>
</evidence>
<dbReference type="GO" id="GO:0015031">
    <property type="term" value="P:protein transport"/>
    <property type="evidence" value="ECO:0007669"/>
    <property type="project" value="UniProtKB-KW"/>
</dbReference>
<evidence type="ECO:0000256" key="2">
    <source>
        <dbReference type="ARBA" id="ARBA00022448"/>
    </source>
</evidence>
<dbReference type="SMART" id="SM00185">
    <property type="entry name" value="ARM"/>
    <property type="match status" value="10"/>
</dbReference>
<comment type="caution">
    <text evidence="5">The sequence shown here is derived from an EMBL/GenBank/DDBJ whole genome shotgun (WGS) entry which is preliminary data.</text>
</comment>
<gene>
    <name evidence="5" type="ORF">PPL_03273</name>
</gene>
<sequence length="962" mass="108472">MSLNLNLTIDQYNYLNINSELLAKFNLICDQLYSDDNETKLIGLASLRTIISEPLPPIELIISHGFIQKFIGVLNVKDPLFLRELCYVIQGIAIFGKQQIVATSGAIDILKIIFQQTTLDNSENVRVKDVAVQSMGQIAINKRELVLESNLFPLLLDQLNSTPEKNFETTGNMDTHNTLLYLQSLQSLKQSILWALTTLSIGQPKPSNQNIVDTVVSINHFLQQKQQTDEYSLSLALWTVANLSNNADQEQIDLIIKSGIAPQILHYLNINEWIYTTVKAALISFANLVSGSEKSTLYMIGLNSLPLILRILDSQNEELVVEAIWSITNIFGSRSANLIQMVIDAAFLPKFVEIMISSPSKKIRNQLLNCYLTFTTDTATQMQIDYFMVNHHCFWYLCQFVVADPRTLRNDQMDVTLEILTNILNKQLYDKNNKIINNNNNSSNNNYVMMLKQLNMLKKLEGVTINYSTKNTTKLIEDLSYTINNDTDSEEDEDIRADLSEDSIFGVESQSSYDEAYFNAEVEEDEVSEDSISEEDNAELLAKLNGLLDKLISTDENEILEGCVALRKMVSSADTPPIDAVVNAGFVPMVLAILRDQDNPQTQTEACWIITNIVSGTSSNVNTVIELGGLNILNSLLDHRDPRLREQVIWAIGNIAGDCASHRDLVLQSNVLPLLLGALDNCNLAMKRLLVWTISNLCRGKPKPDSYYMEPILPQMKEVITYETDQATLIDALWALSYMSDTANEDIHTIIKSGIVPQLVRYLDSNQLQLVIPALRAYGNLVTGDDKSTLYMVSLKTLPILLKLLDSPDNDVLKETVWTISNIVACPANIIQLCVEAMIFPKLVSIFDSVDSQVRREILWCYSNIVDGGDAEQIDYLMLNLRCYRVICKKFEEVHDNLLEAEISLVISSLENVFKHSNKSKEYLSILAEYNIANVLLHISDGEIDEQLYEKVEVFRKFISKK</sequence>
<dbReference type="InterPro" id="IPR011989">
    <property type="entry name" value="ARM-like"/>
</dbReference>
<protein>
    <submittedName>
        <fullName evidence="5">ATIMPALPHA3/MOS6 protein transporter</fullName>
    </submittedName>
</protein>